<evidence type="ECO:0000256" key="5">
    <source>
        <dbReference type="ARBA" id="ARBA00022741"/>
    </source>
</evidence>
<dbReference type="EC" id="2.7.13.3" evidence="2"/>
<proteinExistence type="predicted"/>
<dbReference type="InterPro" id="IPR036890">
    <property type="entry name" value="HATPase_C_sf"/>
</dbReference>
<evidence type="ECO:0000256" key="7">
    <source>
        <dbReference type="ARBA" id="ARBA00022840"/>
    </source>
</evidence>
<dbReference type="Proteomes" id="UP000460558">
    <property type="component" value="Unassembled WGS sequence"/>
</dbReference>
<evidence type="ECO:0000313" key="11">
    <source>
        <dbReference type="EMBL" id="MQS37170.1"/>
    </source>
</evidence>
<evidence type="ECO:0000256" key="4">
    <source>
        <dbReference type="ARBA" id="ARBA00022679"/>
    </source>
</evidence>
<feature type="transmembrane region" description="Helical" evidence="9">
    <location>
        <begin position="158"/>
        <end position="182"/>
    </location>
</feature>
<protein>
    <recommendedName>
        <fullName evidence="2">histidine kinase</fullName>
        <ecNumber evidence="2">2.7.13.3</ecNumber>
    </recommendedName>
</protein>
<evidence type="ECO:0000256" key="9">
    <source>
        <dbReference type="SAM" id="Phobius"/>
    </source>
</evidence>
<gene>
    <name evidence="11" type="ORF">FFZ77_16525</name>
</gene>
<keyword evidence="9" id="KW-1133">Transmembrane helix</keyword>
<keyword evidence="9" id="KW-0472">Membrane</keyword>
<dbReference type="SUPFAM" id="SSF55874">
    <property type="entry name" value="ATPase domain of HSP90 chaperone/DNA topoisomerase II/histidine kinase"/>
    <property type="match status" value="1"/>
</dbReference>
<dbReference type="Gene3D" id="3.30.565.10">
    <property type="entry name" value="Histidine kinase-like ATPase, C-terminal domain"/>
    <property type="match status" value="1"/>
</dbReference>
<evidence type="ECO:0000256" key="8">
    <source>
        <dbReference type="ARBA" id="ARBA00023012"/>
    </source>
</evidence>
<feature type="domain" description="Histidine kinase/HSP90-like ATPase" evidence="10">
    <location>
        <begin position="320"/>
        <end position="408"/>
    </location>
</feature>
<dbReference type="Pfam" id="PF07730">
    <property type="entry name" value="HisKA_3"/>
    <property type="match status" value="1"/>
</dbReference>
<feature type="transmembrane region" description="Helical" evidence="9">
    <location>
        <begin position="37"/>
        <end position="59"/>
    </location>
</feature>
<dbReference type="InterPro" id="IPR011712">
    <property type="entry name" value="Sig_transdc_His_kin_sub3_dim/P"/>
</dbReference>
<dbReference type="PANTHER" id="PTHR24421:SF10">
    <property type="entry name" value="NITRATE_NITRITE SENSOR PROTEIN NARQ"/>
    <property type="match status" value="1"/>
</dbReference>
<feature type="transmembrane region" description="Helical" evidence="9">
    <location>
        <begin position="124"/>
        <end position="152"/>
    </location>
</feature>
<keyword evidence="12" id="KW-1185">Reference proteome</keyword>
<dbReference type="PANTHER" id="PTHR24421">
    <property type="entry name" value="NITRATE/NITRITE SENSOR PROTEIN NARX-RELATED"/>
    <property type="match status" value="1"/>
</dbReference>
<dbReference type="CDD" id="cd16917">
    <property type="entry name" value="HATPase_UhpB-NarQ-NarX-like"/>
    <property type="match status" value="1"/>
</dbReference>
<evidence type="ECO:0000313" key="12">
    <source>
        <dbReference type="Proteomes" id="UP000460558"/>
    </source>
</evidence>
<keyword evidence="9" id="KW-0812">Transmembrane</keyword>
<dbReference type="EMBL" id="VDEQ01000172">
    <property type="protein sequence ID" value="MQS37170.1"/>
    <property type="molecule type" value="Genomic_DNA"/>
</dbReference>
<dbReference type="GO" id="GO:0016301">
    <property type="term" value="F:kinase activity"/>
    <property type="evidence" value="ECO:0007669"/>
    <property type="project" value="UniProtKB-KW"/>
</dbReference>
<evidence type="ECO:0000256" key="1">
    <source>
        <dbReference type="ARBA" id="ARBA00000085"/>
    </source>
</evidence>
<reference evidence="11 12" key="1">
    <citation type="submission" date="2019-06" db="EMBL/GenBank/DDBJ databases">
        <title>Comparative genomics and metabolomics analyses of clavulanic acid producing Streptomyces species provides insight into specialized metabolism and evolution of beta-lactam biosynthetic gene clusters.</title>
        <authorList>
            <person name="Moore M.A."/>
            <person name="Cruz-Morales P."/>
            <person name="Barona Gomez F."/>
            <person name="Kapil T."/>
        </authorList>
    </citation>
    <scope>NUCLEOTIDE SEQUENCE [LARGE SCALE GENOMIC DNA]</scope>
    <source>
        <strain evidence="11 12">T-272</strain>
    </source>
</reference>
<evidence type="ECO:0000259" key="10">
    <source>
        <dbReference type="SMART" id="SM00387"/>
    </source>
</evidence>
<comment type="catalytic activity">
    <reaction evidence="1">
        <text>ATP + protein L-histidine = ADP + protein N-phospho-L-histidine.</text>
        <dbReference type="EC" id="2.7.13.3"/>
    </reaction>
</comment>
<evidence type="ECO:0000256" key="3">
    <source>
        <dbReference type="ARBA" id="ARBA00022553"/>
    </source>
</evidence>
<dbReference type="SMART" id="SM00387">
    <property type="entry name" value="HATPase_c"/>
    <property type="match status" value="1"/>
</dbReference>
<sequence length="408" mass="43409">MHGAVGHGSGRAVGHGSGRVVAARGARYAGGLAVGSLTALAELTLALLPALALLLVLAWPRGRRAVLRPLGALADRATRIELRRLDRFLGVRLPPPYDRVPPPGGVLPYDRERVIRYAAARIPLGLLGGLITGCVLTGAGWVLFAVFGWFFVEINYPLAVVATGLLGVFGIILGAQGVYGTALMEGWLARRFLGPSPQDLLERRIAQLAASRAEVMDAVNDERRRIERDLHDGVQQRLVALGMLLGRARRSRDPEHADRLLLQAHEESRRALTELREVAWRVYPTVLDEAGLRAALETVAERTPLPVGVEYEVPEPPARQVETVAYFVVSEAVTNVVKHSGATRITVSLRRAGGTLSLRVSDDGSGGADPSGGGLTGLASRVAALDGRFGVHSPPGGPTTITAELPCA</sequence>
<accession>A0ABW9NV32</accession>
<comment type="caution">
    <text evidence="11">The sequence shown here is derived from an EMBL/GenBank/DDBJ whole genome shotgun (WGS) entry which is preliminary data.</text>
</comment>
<keyword evidence="5" id="KW-0547">Nucleotide-binding</keyword>
<dbReference type="Gene3D" id="1.20.5.1930">
    <property type="match status" value="1"/>
</dbReference>
<keyword evidence="7" id="KW-0067">ATP-binding</keyword>
<keyword evidence="4" id="KW-0808">Transferase</keyword>
<name>A0ABW9NV32_9ACTN</name>
<evidence type="ECO:0000256" key="6">
    <source>
        <dbReference type="ARBA" id="ARBA00022777"/>
    </source>
</evidence>
<keyword evidence="3" id="KW-0597">Phosphoprotein</keyword>
<keyword evidence="6 11" id="KW-0418">Kinase</keyword>
<dbReference type="InterPro" id="IPR003594">
    <property type="entry name" value="HATPase_dom"/>
</dbReference>
<evidence type="ECO:0000256" key="2">
    <source>
        <dbReference type="ARBA" id="ARBA00012438"/>
    </source>
</evidence>
<dbReference type="InterPro" id="IPR050482">
    <property type="entry name" value="Sensor_HK_TwoCompSys"/>
</dbReference>
<organism evidence="11 12">
    <name type="scientific">Streptomyces katsurahamanus</name>
    <dbReference type="NCBI Taxonomy" id="2577098"/>
    <lineage>
        <taxon>Bacteria</taxon>
        <taxon>Bacillati</taxon>
        <taxon>Actinomycetota</taxon>
        <taxon>Actinomycetes</taxon>
        <taxon>Kitasatosporales</taxon>
        <taxon>Streptomycetaceae</taxon>
        <taxon>Streptomyces</taxon>
    </lineage>
</organism>
<keyword evidence="8" id="KW-0902">Two-component regulatory system</keyword>
<dbReference type="Pfam" id="PF02518">
    <property type="entry name" value="HATPase_c"/>
    <property type="match status" value="1"/>
</dbReference>